<dbReference type="Proteomes" id="UP000254866">
    <property type="component" value="Unassembled WGS sequence"/>
</dbReference>
<dbReference type="EMBL" id="NPIC01000014">
    <property type="protein sequence ID" value="RDL30683.1"/>
    <property type="molecule type" value="Genomic_DNA"/>
</dbReference>
<dbReference type="AlphaFoldDB" id="A0A370TA40"/>
<protein>
    <submittedName>
        <fullName evidence="1">Uncharacterized protein</fullName>
    </submittedName>
</protein>
<name>A0A370TA40_9HELO</name>
<reference evidence="1 2" key="1">
    <citation type="journal article" date="2018" name="IMA Fungus">
        <title>IMA Genome-F 9: Draft genome sequence of Annulohypoxylon stygium, Aspergillus mulundensis, Berkeleyomyces basicola (syn. Thielaviopsis basicola), Ceratocystis smalleyi, two Cercospora beticola strains, Coleophoma cylindrospora, Fusarium fracticaudum, Phialophora cf. hyalina, and Morchella septimelata.</title>
        <authorList>
            <person name="Wingfield B.D."/>
            <person name="Bills G.F."/>
            <person name="Dong Y."/>
            <person name="Huang W."/>
            <person name="Nel W.J."/>
            <person name="Swalarsk-Parry B.S."/>
            <person name="Vaghefi N."/>
            <person name="Wilken P.M."/>
            <person name="An Z."/>
            <person name="de Beer Z.W."/>
            <person name="De Vos L."/>
            <person name="Chen L."/>
            <person name="Duong T.A."/>
            <person name="Gao Y."/>
            <person name="Hammerbacher A."/>
            <person name="Kikkert J.R."/>
            <person name="Li Y."/>
            <person name="Li H."/>
            <person name="Li K."/>
            <person name="Li Q."/>
            <person name="Liu X."/>
            <person name="Ma X."/>
            <person name="Naidoo K."/>
            <person name="Pethybridge S.J."/>
            <person name="Sun J."/>
            <person name="Steenkamp E.T."/>
            <person name="van der Nest M.A."/>
            <person name="van Wyk S."/>
            <person name="Wingfield M.J."/>
            <person name="Xiong C."/>
            <person name="Yue Q."/>
            <person name="Zhang X."/>
        </authorList>
    </citation>
    <scope>NUCLEOTIDE SEQUENCE [LARGE SCALE GENOMIC DNA]</scope>
    <source>
        <strain evidence="1 2">BP 5553</strain>
    </source>
</reference>
<accession>A0A370TA40</accession>
<comment type="caution">
    <text evidence="1">The sequence shown here is derived from an EMBL/GenBank/DDBJ whole genome shotgun (WGS) entry which is preliminary data.</text>
</comment>
<dbReference type="RefSeq" id="XP_031865059.1">
    <property type="nucleotide sequence ID" value="XM_032018651.1"/>
</dbReference>
<evidence type="ECO:0000313" key="1">
    <source>
        <dbReference type="EMBL" id="RDL30683.1"/>
    </source>
</evidence>
<dbReference type="GeneID" id="43602877"/>
<organism evidence="1 2">
    <name type="scientific">Venustampulla echinocandica</name>
    <dbReference type="NCBI Taxonomy" id="2656787"/>
    <lineage>
        <taxon>Eukaryota</taxon>
        <taxon>Fungi</taxon>
        <taxon>Dikarya</taxon>
        <taxon>Ascomycota</taxon>
        <taxon>Pezizomycotina</taxon>
        <taxon>Leotiomycetes</taxon>
        <taxon>Helotiales</taxon>
        <taxon>Pleuroascaceae</taxon>
        <taxon>Venustampulla</taxon>
    </lineage>
</organism>
<gene>
    <name evidence="1" type="ORF">BP5553_10028</name>
</gene>
<evidence type="ECO:0000313" key="2">
    <source>
        <dbReference type="Proteomes" id="UP000254866"/>
    </source>
</evidence>
<keyword evidence="2" id="KW-1185">Reference proteome</keyword>
<proteinExistence type="predicted"/>
<sequence>MASAGATKVEDTDLTGGSTTIAVAMPWKALWKIEGRDWFSSDLSPSDGKSPASTITFRLPDQQRASTYIRISCPRNMSKYNNPRQAPNHVIGITIPASKVKEFTYEDLPGGYIANDGDKYFVRNGQNFTQHNGEPFPLGVSYIKASGAYISGAKVPILSTNEMTHSIIDLIKSIRISPISTFYFLIRRQEDMTNLYASNFQYRIANEAVKDPLQAWINDSPNTDAITMGNLVKAFKRPNIPIQCAELVYEDRNALQVAQIYASLYEEE</sequence>